<reference evidence="1" key="1">
    <citation type="journal article" date="2022" name="bioRxiv">
        <title>Sequencing and chromosome-scale assembly of the giantPleurodeles waltlgenome.</title>
        <authorList>
            <person name="Brown T."/>
            <person name="Elewa A."/>
            <person name="Iarovenko S."/>
            <person name="Subramanian E."/>
            <person name="Araus A.J."/>
            <person name="Petzold A."/>
            <person name="Susuki M."/>
            <person name="Suzuki K.-i.T."/>
            <person name="Hayashi T."/>
            <person name="Toyoda A."/>
            <person name="Oliveira C."/>
            <person name="Osipova E."/>
            <person name="Leigh N.D."/>
            <person name="Simon A."/>
            <person name="Yun M.H."/>
        </authorList>
    </citation>
    <scope>NUCLEOTIDE SEQUENCE</scope>
    <source>
        <strain evidence="1">20211129_DDA</strain>
        <tissue evidence="1">Liver</tissue>
    </source>
</reference>
<gene>
    <name evidence="1" type="ORF">NDU88_000065</name>
</gene>
<keyword evidence="2" id="KW-1185">Reference proteome</keyword>
<evidence type="ECO:0000313" key="2">
    <source>
        <dbReference type="Proteomes" id="UP001066276"/>
    </source>
</evidence>
<comment type="caution">
    <text evidence="1">The sequence shown here is derived from an EMBL/GenBank/DDBJ whole genome shotgun (WGS) entry which is preliminary data.</text>
</comment>
<organism evidence="1 2">
    <name type="scientific">Pleurodeles waltl</name>
    <name type="common">Iberian ribbed newt</name>
    <dbReference type="NCBI Taxonomy" id="8319"/>
    <lineage>
        <taxon>Eukaryota</taxon>
        <taxon>Metazoa</taxon>
        <taxon>Chordata</taxon>
        <taxon>Craniata</taxon>
        <taxon>Vertebrata</taxon>
        <taxon>Euteleostomi</taxon>
        <taxon>Amphibia</taxon>
        <taxon>Batrachia</taxon>
        <taxon>Caudata</taxon>
        <taxon>Salamandroidea</taxon>
        <taxon>Salamandridae</taxon>
        <taxon>Pleurodelinae</taxon>
        <taxon>Pleurodeles</taxon>
    </lineage>
</organism>
<dbReference type="EMBL" id="JANPWB010000006">
    <property type="protein sequence ID" value="KAJ1174774.1"/>
    <property type="molecule type" value="Genomic_DNA"/>
</dbReference>
<accession>A0AAV7TFK0</accession>
<sequence length="240" mass="25030">MHCSVFSARPILVPQRYFLDVGAGPALTPPAGRALRRALSVRGRLAQCAVAYFLPGRGGSPYNVLYMSPGSLLHASFLTPRCYFLVMGAGPAPSPLADRAPSAHGRFIQCTAACSLLSRDESALQCAPLASAETAGRPASLRESPVSVMAASPVAPVPVGDPMLRDQTPPCSSAPLVPPGTDSTSRWSPTEGYFQGLIVGPSGATFSSMCHLGCLAKPRRCTLAYAEMGTICAHQSISRG</sequence>
<proteinExistence type="predicted"/>
<name>A0AAV7TFK0_PLEWA</name>
<dbReference type="Proteomes" id="UP001066276">
    <property type="component" value="Chromosome 3_2"/>
</dbReference>
<protein>
    <submittedName>
        <fullName evidence="1">Uncharacterized protein</fullName>
    </submittedName>
</protein>
<dbReference type="AlphaFoldDB" id="A0AAV7TFK0"/>
<evidence type="ECO:0000313" key="1">
    <source>
        <dbReference type="EMBL" id="KAJ1174774.1"/>
    </source>
</evidence>